<sequence>MLTIRRKDAMLTRFELVVFWALTASHGLWAWYLASCERLISWGEVFAPFVSYALGLYLVWSITPALYWKFRHWRGKKLAQSHC</sequence>
<evidence type="ECO:0000256" key="1">
    <source>
        <dbReference type="SAM" id="Phobius"/>
    </source>
</evidence>
<feature type="transmembrane region" description="Helical" evidence="1">
    <location>
        <begin position="12"/>
        <end position="34"/>
    </location>
</feature>
<gene>
    <name evidence="2" type="ORF">A3B16_01000</name>
</gene>
<organism evidence="2 3">
    <name type="scientific">Candidatus Zambryskibacteria bacterium RIFCSPLOWO2_01_FULL_45_43</name>
    <dbReference type="NCBI Taxonomy" id="1802762"/>
    <lineage>
        <taxon>Bacteria</taxon>
        <taxon>Candidatus Zambryskiibacteriota</taxon>
    </lineage>
</organism>
<comment type="caution">
    <text evidence="2">The sequence shown here is derived from an EMBL/GenBank/DDBJ whole genome shotgun (WGS) entry which is preliminary data.</text>
</comment>
<dbReference type="EMBL" id="MHWF01000017">
    <property type="protein sequence ID" value="OHB05645.1"/>
    <property type="molecule type" value="Genomic_DNA"/>
</dbReference>
<keyword evidence="1" id="KW-0812">Transmembrane</keyword>
<protein>
    <submittedName>
        <fullName evidence="2">Uncharacterized protein</fullName>
    </submittedName>
</protein>
<evidence type="ECO:0000313" key="3">
    <source>
        <dbReference type="Proteomes" id="UP000177722"/>
    </source>
</evidence>
<name>A0A1G2U840_9BACT</name>
<proteinExistence type="predicted"/>
<dbReference type="Proteomes" id="UP000177722">
    <property type="component" value="Unassembled WGS sequence"/>
</dbReference>
<keyword evidence="1" id="KW-0472">Membrane</keyword>
<evidence type="ECO:0000313" key="2">
    <source>
        <dbReference type="EMBL" id="OHB05645.1"/>
    </source>
</evidence>
<reference evidence="2 3" key="1">
    <citation type="journal article" date="2016" name="Nat. Commun.">
        <title>Thousands of microbial genomes shed light on interconnected biogeochemical processes in an aquifer system.</title>
        <authorList>
            <person name="Anantharaman K."/>
            <person name="Brown C.T."/>
            <person name="Hug L.A."/>
            <person name="Sharon I."/>
            <person name="Castelle C.J."/>
            <person name="Probst A.J."/>
            <person name="Thomas B.C."/>
            <person name="Singh A."/>
            <person name="Wilkins M.J."/>
            <person name="Karaoz U."/>
            <person name="Brodie E.L."/>
            <person name="Williams K.H."/>
            <person name="Hubbard S.S."/>
            <person name="Banfield J.F."/>
        </authorList>
    </citation>
    <scope>NUCLEOTIDE SEQUENCE [LARGE SCALE GENOMIC DNA]</scope>
</reference>
<keyword evidence="1" id="KW-1133">Transmembrane helix</keyword>
<accession>A0A1G2U840</accession>
<feature type="transmembrane region" description="Helical" evidence="1">
    <location>
        <begin position="46"/>
        <end position="68"/>
    </location>
</feature>
<dbReference type="AlphaFoldDB" id="A0A1G2U840"/>